<dbReference type="PANTHER" id="PTHR43875">
    <property type="entry name" value="MALTODEXTRIN IMPORT ATP-BINDING PROTEIN MSMX"/>
    <property type="match status" value="1"/>
</dbReference>
<keyword evidence="2" id="KW-0067">ATP-binding</keyword>
<dbReference type="InterPro" id="IPR047641">
    <property type="entry name" value="ABC_transpr_MalK/UgpC-like"/>
</dbReference>
<name>A0ABS7VTW7_9HYPH</name>
<feature type="domain" description="ABC transporter" evidence="1">
    <location>
        <begin position="19"/>
        <end position="62"/>
    </location>
</feature>
<evidence type="ECO:0000313" key="2">
    <source>
        <dbReference type="EMBL" id="MBZ6079016.1"/>
    </source>
</evidence>
<comment type="caution">
    <text evidence="2">The sequence shown here is derived from an EMBL/GenBank/DDBJ whole genome shotgun (WGS) entry which is preliminary data.</text>
</comment>
<gene>
    <name evidence="2" type="ORF">K9B37_22405</name>
</gene>
<dbReference type="InterPro" id="IPR003439">
    <property type="entry name" value="ABC_transporter-like_ATP-bd"/>
</dbReference>
<keyword evidence="3" id="KW-1185">Reference proteome</keyword>
<dbReference type="RefSeq" id="WP_224315763.1">
    <property type="nucleotide sequence ID" value="NZ_JAIRBM010000025.1"/>
</dbReference>
<reference evidence="2 3" key="1">
    <citation type="submission" date="2021-09" db="EMBL/GenBank/DDBJ databases">
        <title>The complete genome sequence of a new microorganism.</title>
        <authorList>
            <person name="Zi Z."/>
        </authorList>
    </citation>
    <scope>NUCLEOTIDE SEQUENCE [LARGE SCALE GENOMIC DNA]</scope>
    <source>
        <strain evidence="2 3">WGZ8</strain>
    </source>
</reference>
<feature type="non-terminal residue" evidence="2">
    <location>
        <position position="63"/>
    </location>
</feature>
<dbReference type="Pfam" id="PF00005">
    <property type="entry name" value="ABC_tran"/>
    <property type="match status" value="1"/>
</dbReference>
<dbReference type="Proteomes" id="UP000704176">
    <property type="component" value="Unassembled WGS sequence"/>
</dbReference>
<dbReference type="EMBL" id="JAIRBM010000025">
    <property type="protein sequence ID" value="MBZ6079016.1"/>
    <property type="molecule type" value="Genomic_DNA"/>
</dbReference>
<dbReference type="GO" id="GO:0005524">
    <property type="term" value="F:ATP binding"/>
    <property type="evidence" value="ECO:0007669"/>
    <property type="project" value="UniProtKB-KW"/>
</dbReference>
<proteinExistence type="predicted"/>
<accession>A0ABS7VTW7</accession>
<dbReference type="Gene3D" id="3.40.50.300">
    <property type="entry name" value="P-loop containing nucleotide triphosphate hydrolases"/>
    <property type="match status" value="1"/>
</dbReference>
<protein>
    <submittedName>
        <fullName evidence="2">ATP-binding cassette domain-containing protein</fullName>
    </submittedName>
</protein>
<keyword evidence="2" id="KW-0547">Nucleotide-binding</keyword>
<dbReference type="InterPro" id="IPR027417">
    <property type="entry name" value="P-loop_NTPase"/>
</dbReference>
<dbReference type="SUPFAM" id="SSF52540">
    <property type="entry name" value="P-loop containing nucleoside triphosphate hydrolases"/>
    <property type="match status" value="1"/>
</dbReference>
<dbReference type="PANTHER" id="PTHR43875:SF10">
    <property type="entry name" value="BLL2173 PROTEIN"/>
    <property type="match status" value="1"/>
</dbReference>
<evidence type="ECO:0000313" key="3">
    <source>
        <dbReference type="Proteomes" id="UP000704176"/>
    </source>
</evidence>
<organism evidence="2 3">
    <name type="scientific">Microvirga puerhi</name>
    <dbReference type="NCBI Taxonomy" id="2876078"/>
    <lineage>
        <taxon>Bacteria</taxon>
        <taxon>Pseudomonadati</taxon>
        <taxon>Pseudomonadota</taxon>
        <taxon>Alphaproteobacteria</taxon>
        <taxon>Hyphomicrobiales</taxon>
        <taxon>Methylobacteriaceae</taxon>
        <taxon>Microvirga</taxon>
    </lineage>
</organism>
<evidence type="ECO:0000259" key="1">
    <source>
        <dbReference type="Pfam" id="PF00005"/>
    </source>
</evidence>
<sequence>MSSVFIRDVYKSYGTATVLHGVSVDIADGEFVILVGPSGCGKSTLLRMVAGLENITGGEIRIG</sequence>